<sequence>MVEDRITDGRRIAELLASELDGRDDGPLETVAVVDADRGVEPSTDGERAYDIVAAAEPLARAFVHPDRVRLEFERGCELAAEAAGDRGLRVRPTATAPPKTLVFVESGAAVKRASDAVAAVVEN</sequence>
<accession>L9XXD2</accession>
<evidence type="ECO:0000313" key="2">
    <source>
        <dbReference type="EMBL" id="ELY66076.1"/>
    </source>
</evidence>
<dbReference type="InterPro" id="IPR058306">
    <property type="entry name" value="DUF7993"/>
</dbReference>
<dbReference type="OrthoDB" id="242585at2157"/>
<dbReference type="Proteomes" id="UP000011531">
    <property type="component" value="Unassembled WGS sequence"/>
</dbReference>
<dbReference type="Pfam" id="PF25956">
    <property type="entry name" value="DUF7993"/>
    <property type="match status" value="1"/>
</dbReference>
<reference evidence="2 3" key="1">
    <citation type="journal article" date="2014" name="PLoS Genet.">
        <title>Phylogenetically driven sequencing of extremely halophilic archaea reveals strategies for static and dynamic osmo-response.</title>
        <authorList>
            <person name="Becker E.A."/>
            <person name="Seitzer P.M."/>
            <person name="Tritt A."/>
            <person name="Larsen D."/>
            <person name="Krusor M."/>
            <person name="Yao A.I."/>
            <person name="Wu D."/>
            <person name="Madern D."/>
            <person name="Eisen J.A."/>
            <person name="Darling A.E."/>
            <person name="Facciotti M.T."/>
        </authorList>
    </citation>
    <scope>NUCLEOTIDE SEQUENCE [LARGE SCALE GENOMIC DNA]</scope>
    <source>
        <strain evidence="2 3">DSM 18795</strain>
    </source>
</reference>
<dbReference type="RefSeq" id="WP_008419930.1">
    <property type="nucleotide sequence ID" value="NZ_AOIA01000019.1"/>
</dbReference>
<organism evidence="2 3">
    <name type="scientific">Natronococcus jeotgali DSM 18795</name>
    <dbReference type="NCBI Taxonomy" id="1227498"/>
    <lineage>
        <taxon>Archaea</taxon>
        <taxon>Methanobacteriati</taxon>
        <taxon>Methanobacteriota</taxon>
        <taxon>Stenosarchaea group</taxon>
        <taxon>Halobacteria</taxon>
        <taxon>Halobacteriales</taxon>
        <taxon>Natrialbaceae</taxon>
        <taxon>Natronococcus</taxon>
    </lineage>
</organism>
<dbReference type="STRING" id="1227498.C492_01798"/>
<dbReference type="EMBL" id="AOIA01000019">
    <property type="protein sequence ID" value="ELY66076.1"/>
    <property type="molecule type" value="Genomic_DNA"/>
</dbReference>
<feature type="domain" description="DUF7993" evidence="1">
    <location>
        <begin position="1"/>
        <end position="123"/>
    </location>
</feature>
<keyword evidence="3" id="KW-1185">Reference proteome</keyword>
<dbReference type="PATRIC" id="fig|1227498.3.peg.357"/>
<dbReference type="AlphaFoldDB" id="L9XXD2"/>
<evidence type="ECO:0000313" key="3">
    <source>
        <dbReference type="Proteomes" id="UP000011531"/>
    </source>
</evidence>
<comment type="caution">
    <text evidence="2">The sequence shown here is derived from an EMBL/GenBank/DDBJ whole genome shotgun (WGS) entry which is preliminary data.</text>
</comment>
<protein>
    <recommendedName>
        <fullName evidence="1">DUF7993 domain-containing protein</fullName>
    </recommendedName>
</protein>
<proteinExistence type="predicted"/>
<name>L9XXD2_9EURY</name>
<gene>
    <name evidence="2" type="ORF">C492_01798</name>
</gene>
<evidence type="ECO:0000259" key="1">
    <source>
        <dbReference type="Pfam" id="PF25956"/>
    </source>
</evidence>